<name>A0ACC2L5L3_PERAE</name>
<reference evidence="1 2" key="1">
    <citation type="journal article" date="2022" name="Hortic Res">
        <title>A haplotype resolved chromosomal level avocado genome allows analysis of novel avocado genes.</title>
        <authorList>
            <person name="Nath O."/>
            <person name="Fletcher S.J."/>
            <person name="Hayward A."/>
            <person name="Shaw L.M."/>
            <person name="Masouleh A.K."/>
            <person name="Furtado A."/>
            <person name="Henry R.J."/>
            <person name="Mitter N."/>
        </authorList>
    </citation>
    <scope>NUCLEOTIDE SEQUENCE [LARGE SCALE GENOMIC DNA]</scope>
    <source>
        <strain evidence="2">cv. Hass</strain>
    </source>
</reference>
<evidence type="ECO:0000313" key="1">
    <source>
        <dbReference type="EMBL" id="KAJ8628476.1"/>
    </source>
</evidence>
<keyword evidence="2" id="KW-1185">Reference proteome</keyword>
<organism evidence="1 2">
    <name type="scientific">Persea americana</name>
    <name type="common">Avocado</name>
    <dbReference type="NCBI Taxonomy" id="3435"/>
    <lineage>
        <taxon>Eukaryota</taxon>
        <taxon>Viridiplantae</taxon>
        <taxon>Streptophyta</taxon>
        <taxon>Embryophyta</taxon>
        <taxon>Tracheophyta</taxon>
        <taxon>Spermatophyta</taxon>
        <taxon>Magnoliopsida</taxon>
        <taxon>Magnoliidae</taxon>
        <taxon>Laurales</taxon>
        <taxon>Lauraceae</taxon>
        <taxon>Persea</taxon>
    </lineage>
</organism>
<proteinExistence type="predicted"/>
<evidence type="ECO:0000313" key="2">
    <source>
        <dbReference type="Proteomes" id="UP001234297"/>
    </source>
</evidence>
<gene>
    <name evidence="1" type="ORF">MRB53_021783</name>
</gene>
<dbReference type="EMBL" id="CM056814">
    <property type="protein sequence ID" value="KAJ8628476.1"/>
    <property type="molecule type" value="Genomic_DNA"/>
</dbReference>
<sequence>MASYGTIQRPSTLPNPASFQPPQPPPTSTHSHKNLTHFNLLQYFNIPSSPEAAAIRIVRNMRYFHVYYTVLVWLILFVSLIPRRLLSLILLVVTTAVGCFYLLLLRAVPDSVILHRIIDPRLVVALLGIVTVVELVLTRATIHLLVSLAVGVFIILVHAVLRMGDDLYVTEEAMAVGELLPLMQR</sequence>
<protein>
    <submittedName>
        <fullName evidence="1">Uncharacterized protein</fullName>
    </submittedName>
</protein>
<comment type="caution">
    <text evidence="1">The sequence shown here is derived from an EMBL/GenBank/DDBJ whole genome shotgun (WGS) entry which is preliminary data.</text>
</comment>
<accession>A0ACC2L5L3</accession>
<dbReference type="Proteomes" id="UP001234297">
    <property type="component" value="Chromosome 6"/>
</dbReference>